<proteinExistence type="predicted"/>
<protein>
    <submittedName>
        <fullName evidence="1">SUKH-4 family immunity protein</fullName>
    </submittedName>
</protein>
<dbReference type="Pfam" id="PF14435">
    <property type="entry name" value="SUKH-4"/>
    <property type="match status" value="1"/>
</dbReference>
<reference evidence="1 2" key="1">
    <citation type="submission" date="2022-12" db="EMBL/GenBank/DDBJ databases">
        <authorList>
            <person name="Ruckert C."/>
            <person name="Busche T."/>
            <person name="Kalinowski J."/>
            <person name="Wittmann C."/>
        </authorList>
    </citation>
    <scope>NUCLEOTIDE SEQUENCE [LARGE SCALE GENOMIC DNA]</scope>
    <source>
        <strain evidence="1 2">DSM 40555</strain>
    </source>
</reference>
<keyword evidence="2" id="KW-1185">Reference proteome</keyword>
<dbReference type="RefSeq" id="WP_159488315.1">
    <property type="nucleotide sequence ID" value="NZ_BLIP01000001.1"/>
</dbReference>
<dbReference type="InterPro" id="IPR025851">
    <property type="entry name" value="SUKH-4"/>
</dbReference>
<name>A0ABY7IL73_STRNI</name>
<dbReference type="Proteomes" id="UP001210609">
    <property type="component" value="Chromosome"/>
</dbReference>
<gene>
    <name evidence="1" type="ORF">STRLI_005267</name>
</gene>
<evidence type="ECO:0000313" key="2">
    <source>
        <dbReference type="Proteomes" id="UP001210609"/>
    </source>
</evidence>
<organism evidence="1 2">
    <name type="scientific">Streptomyces nigrescens</name>
    <dbReference type="NCBI Taxonomy" id="1920"/>
    <lineage>
        <taxon>Bacteria</taxon>
        <taxon>Bacillati</taxon>
        <taxon>Actinomycetota</taxon>
        <taxon>Actinomycetes</taxon>
        <taxon>Kitasatosporales</taxon>
        <taxon>Streptomycetaceae</taxon>
        <taxon>Streptomyces</taxon>
    </lineage>
</organism>
<dbReference type="EMBL" id="CP114202">
    <property type="protein sequence ID" value="WAT99132.1"/>
    <property type="molecule type" value="Genomic_DNA"/>
</dbReference>
<accession>A0ABY7IL73</accession>
<sequence length="700" mass="75618">MLVLRGAGDSGAGPVLDDVRRRVPDAVFVDCLHLSAEEVALHVLLGLGVNPEAAHERRASLWSAQGLINRDAVVLLANAQWAGPTVTSTEPGRVLRLVAERFGRDDRRCLRIVVEGDAGRARIPHRRHVQEVLISDGDESAGAGTHAGTHQEAIAVSQHRAVQRLAAAEAPGVAFPVWSALCEALGHHTEEEELRSLVAQYPDQLAVDAADDGTESVSFTTPAVRSIARETSALSPMDQQDLLHYLSAHAGPPELARYAAQALPVHAALGGCLEELLGNGEMLARTERYGLLQGLAAAWPAGVPQGTVAMDIHYLETQRVDPVSTGEWVSWLHWAAVNRGRRDIADGLANAGIDLPWQTLWSHQRPYGVFGPVEGEVGRVDQVRVERREEVPVAVMRRVVQYDDMGGPLNEEYVERVFALDDGTEVGTERVVRIPHTQDTPRPAEFQEDAALPAPRTPDANRSIRPAGPGRWVIGGQGGLYAVDVAASAGGNAGVWGGGPYLGPVTKAATWQCPEEALTDDAPSQAWLERAFGTGSCRTMSATELPDGLRNPTAREFLSTTGLPYLNGQTPFFSSLPLDEQGLPDFEWPEDAPDPEADGPFYRIGSWMGGAVVLDGSSGAVLQDTESGYSTVLLASSLPQFATVLRLYCEYRTSWLPTLAEAADARWSLREWAEEIDDATEIGDHWDEVFEGKLDNLGSY</sequence>
<evidence type="ECO:0000313" key="1">
    <source>
        <dbReference type="EMBL" id="WAT99132.1"/>
    </source>
</evidence>